<feature type="binding site" evidence="3">
    <location>
        <position position="205"/>
    </location>
    <ligand>
        <name>Zn(2+)</name>
        <dbReference type="ChEBI" id="CHEBI:29105"/>
        <note>catalytic</note>
    </ligand>
</feature>
<dbReference type="PROSITE" id="PS51864">
    <property type="entry name" value="ASTACIN"/>
    <property type="match status" value="1"/>
</dbReference>
<gene>
    <name evidence="6" type="primary">nas-15</name>
    <name evidence="6" type="ORF">TNIN_133591</name>
</gene>
<evidence type="ECO:0000313" key="7">
    <source>
        <dbReference type="Proteomes" id="UP000886998"/>
    </source>
</evidence>
<accession>A0A8X7CMP1</accession>
<dbReference type="EMBL" id="BMAV01017675">
    <property type="protein sequence ID" value="GFY69517.1"/>
    <property type="molecule type" value="Genomic_DNA"/>
</dbReference>
<feature type="binding site" evidence="3">
    <location>
        <position position="201"/>
    </location>
    <ligand>
        <name>Zn(2+)</name>
        <dbReference type="ChEBI" id="CHEBI:29105"/>
        <note>catalytic</note>
    </ligand>
</feature>
<dbReference type="PRINTS" id="PR00480">
    <property type="entry name" value="ASTACIN"/>
</dbReference>
<feature type="domain" description="Peptidase M12A" evidence="5">
    <location>
        <begin position="112"/>
        <end position="303"/>
    </location>
</feature>
<dbReference type="AlphaFoldDB" id="A0A8X7CMP1"/>
<evidence type="ECO:0000256" key="3">
    <source>
        <dbReference type="PROSITE-ProRule" id="PRU01211"/>
    </source>
</evidence>
<dbReference type="GO" id="GO:0004222">
    <property type="term" value="F:metalloendopeptidase activity"/>
    <property type="evidence" value="ECO:0007669"/>
    <property type="project" value="UniProtKB-UniRule"/>
</dbReference>
<protein>
    <recommendedName>
        <fullName evidence="4">Metalloendopeptidase</fullName>
        <ecNumber evidence="4">3.4.24.-</ecNumber>
    </recommendedName>
</protein>
<evidence type="ECO:0000256" key="2">
    <source>
        <dbReference type="ARBA" id="ARBA00025529"/>
    </source>
</evidence>
<dbReference type="EC" id="3.4.24.-" evidence="4"/>
<evidence type="ECO:0000256" key="4">
    <source>
        <dbReference type="RuleBase" id="RU361183"/>
    </source>
</evidence>
<dbReference type="PANTHER" id="PTHR10127:SF883">
    <property type="entry name" value="ZINC METALLOPROTEINASE NAS-8"/>
    <property type="match status" value="1"/>
</dbReference>
<dbReference type="GO" id="GO:0008270">
    <property type="term" value="F:zinc ion binding"/>
    <property type="evidence" value="ECO:0007669"/>
    <property type="project" value="UniProtKB-UniRule"/>
</dbReference>
<dbReference type="InterPro" id="IPR024079">
    <property type="entry name" value="MetalloPept_cat_dom_sf"/>
</dbReference>
<keyword evidence="7" id="KW-1185">Reference proteome</keyword>
<proteinExistence type="predicted"/>
<keyword evidence="3 4" id="KW-0479">Metal-binding</keyword>
<feature type="binding site" evidence="3">
    <location>
        <position position="211"/>
    </location>
    <ligand>
        <name>Zn(2+)</name>
        <dbReference type="ChEBI" id="CHEBI:29105"/>
        <note>catalytic</note>
    </ligand>
</feature>
<evidence type="ECO:0000259" key="5">
    <source>
        <dbReference type="PROSITE" id="PS51864"/>
    </source>
</evidence>
<reference evidence="6" key="1">
    <citation type="submission" date="2020-08" db="EMBL/GenBank/DDBJ databases">
        <title>Multicomponent nature underlies the extraordinary mechanical properties of spider dragline silk.</title>
        <authorList>
            <person name="Kono N."/>
            <person name="Nakamura H."/>
            <person name="Mori M."/>
            <person name="Yoshida Y."/>
            <person name="Ohtoshi R."/>
            <person name="Malay A.D."/>
            <person name="Moran D.A.P."/>
            <person name="Tomita M."/>
            <person name="Numata K."/>
            <person name="Arakawa K."/>
        </authorList>
    </citation>
    <scope>NUCLEOTIDE SEQUENCE</scope>
</reference>
<comment type="caution">
    <text evidence="6">The sequence shown here is derived from an EMBL/GenBank/DDBJ whole genome shotgun (WGS) entry which is preliminary data.</text>
</comment>
<name>A0A8X7CMP1_9ARAC</name>
<dbReference type="Gene3D" id="3.40.390.10">
    <property type="entry name" value="Collagenase (Catalytic Domain)"/>
    <property type="match status" value="1"/>
</dbReference>
<comment type="subunit">
    <text evidence="1">Monomer.</text>
</comment>
<keyword evidence="3 4" id="KW-0378">Hydrolase</keyword>
<keyword evidence="3 4" id="KW-0645">Protease</keyword>
<dbReference type="Proteomes" id="UP000886998">
    <property type="component" value="Unassembled WGS sequence"/>
</dbReference>
<organism evidence="6 7">
    <name type="scientific">Trichonephila inaurata madagascariensis</name>
    <dbReference type="NCBI Taxonomy" id="2747483"/>
    <lineage>
        <taxon>Eukaryota</taxon>
        <taxon>Metazoa</taxon>
        <taxon>Ecdysozoa</taxon>
        <taxon>Arthropoda</taxon>
        <taxon>Chelicerata</taxon>
        <taxon>Arachnida</taxon>
        <taxon>Araneae</taxon>
        <taxon>Araneomorphae</taxon>
        <taxon>Entelegynae</taxon>
        <taxon>Araneoidea</taxon>
        <taxon>Nephilidae</taxon>
        <taxon>Trichonephila</taxon>
        <taxon>Trichonephila inaurata</taxon>
    </lineage>
</organism>
<dbReference type="GO" id="GO:0006508">
    <property type="term" value="P:proteolysis"/>
    <property type="evidence" value="ECO:0007669"/>
    <property type="project" value="UniProtKB-KW"/>
</dbReference>
<dbReference type="InterPro" id="IPR001506">
    <property type="entry name" value="Peptidase_M12A"/>
</dbReference>
<dbReference type="SUPFAM" id="SSF55486">
    <property type="entry name" value="Metalloproteases ('zincins'), catalytic domain"/>
    <property type="match status" value="1"/>
</dbReference>
<keyword evidence="3 4" id="KW-0862">Zinc</keyword>
<dbReference type="CDD" id="cd04280">
    <property type="entry name" value="ZnMc_astacin_like"/>
    <property type="match status" value="1"/>
</dbReference>
<dbReference type="OrthoDB" id="6410434at2759"/>
<comment type="cofactor">
    <cofactor evidence="3 4">
        <name>Zn(2+)</name>
        <dbReference type="ChEBI" id="CHEBI:29105"/>
    </cofactor>
    <text evidence="3 4">Binds 1 zinc ion per subunit.</text>
</comment>
<evidence type="ECO:0000313" key="6">
    <source>
        <dbReference type="EMBL" id="GFY69517.1"/>
    </source>
</evidence>
<comment type="function">
    <text evidence="2">Zinc metalloprotease. Provoques deadhesion of endothelial cells from cell cultures, and also degradation of fibronectin, fibrinogen and gelatin in vitro. Its role in the venom is not fully understood but it might act as a spreading factor that facilitates diffusion of other venom toxins. Alternatively, it might be involved in the proteolytic processing of other venom toxins or it might play a role in extra-oral digestion of prey.</text>
</comment>
<feature type="active site" evidence="3">
    <location>
        <position position="202"/>
    </location>
</feature>
<dbReference type="SMART" id="SM00235">
    <property type="entry name" value="ZnMc"/>
    <property type="match status" value="1"/>
</dbReference>
<dbReference type="InterPro" id="IPR034035">
    <property type="entry name" value="Astacin-like_dom"/>
</dbReference>
<keyword evidence="3 4" id="KW-0482">Metalloprotease</keyword>
<sequence length="303" mass="33847">MNPIPCIWDAPSRAIAANPPPSRTFLVLRSVLEENKDLLSQGVSCKTILSVLPIAYNRSELIMKFLVLLLGLAAVVLAEEEDTELPRLAMQNPDLFGGDMAGIDGPEDAERNAIPGQFYRWPNARVPYIIDYSLGGYDRLMNQAFQAYASSTCVRFVPRTNERDYVYIFPGQGCYSHVGRTGGQQPLSLGNGCLYIGTVIHELGHALGFYHEQNRSDRDDHLIIYIQNVVRGMESNFAKLAPSQNILYTGFDLNSVMIYGNNAFSHNGYATMVARNGQRLTEPYEKNGMTQSDITRVNKMYNC</sequence>
<dbReference type="InterPro" id="IPR006026">
    <property type="entry name" value="Peptidase_Metallo"/>
</dbReference>
<comment type="caution">
    <text evidence="3">Lacks conserved residue(s) required for the propagation of feature annotation.</text>
</comment>
<dbReference type="Pfam" id="PF01400">
    <property type="entry name" value="Astacin"/>
    <property type="match status" value="1"/>
</dbReference>
<evidence type="ECO:0000256" key="1">
    <source>
        <dbReference type="ARBA" id="ARBA00011245"/>
    </source>
</evidence>
<dbReference type="PANTHER" id="PTHR10127">
    <property type="entry name" value="DISCOIDIN, CUB, EGF, LAMININ , AND ZINC METALLOPROTEASE DOMAIN CONTAINING"/>
    <property type="match status" value="1"/>
</dbReference>